<proteinExistence type="predicted"/>
<comment type="caution">
    <text evidence="1">The sequence shown here is derived from an EMBL/GenBank/DDBJ whole genome shotgun (WGS) entry which is preliminary data.</text>
</comment>
<gene>
    <name evidence="1" type="ORF">FHK92_16090</name>
</gene>
<dbReference type="EMBL" id="VDLV01000026">
    <property type="protein sequence ID" value="MBA1379307.1"/>
    <property type="molecule type" value="Genomic_DNA"/>
</dbReference>
<evidence type="ECO:0000313" key="2">
    <source>
        <dbReference type="Proteomes" id="UP000572407"/>
    </source>
</evidence>
<dbReference type="Proteomes" id="UP000572407">
    <property type="component" value="Unassembled WGS sequence"/>
</dbReference>
<protein>
    <submittedName>
        <fullName evidence="1">Uncharacterized protein</fullName>
    </submittedName>
</protein>
<sequence length="61" mass="6664">MLTSNLALIWWSLNLLVYTQLHCGSELARDSGTTVNIDVECQSVIASKLAPTRGTAYSRHG</sequence>
<accession>A0A7V8RMR8</accession>
<dbReference type="AlphaFoldDB" id="A0A7V8RMR8"/>
<evidence type="ECO:0000313" key="1">
    <source>
        <dbReference type="EMBL" id="MBA1379307.1"/>
    </source>
</evidence>
<name>A0A7V8RMR8_9PSED</name>
<organism evidence="1 2">
    <name type="scientific">Pseudomonas brassicacearum subsp. neoaurantiaca</name>
    <dbReference type="NCBI Taxonomy" id="494916"/>
    <lineage>
        <taxon>Bacteria</taxon>
        <taxon>Pseudomonadati</taxon>
        <taxon>Pseudomonadota</taxon>
        <taxon>Gammaproteobacteria</taxon>
        <taxon>Pseudomonadales</taxon>
        <taxon>Pseudomonadaceae</taxon>
        <taxon>Pseudomonas</taxon>
    </lineage>
</organism>
<reference evidence="1 2" key="1">
    <citation type="submission" date="2019-06" db="EMBL/GenBank/DDBJ databases">
        <title>Analysis of the biodiversity of Brassica napus bacterial endophytes for the selection of potential efficient biofertilizers for rapeseed crops.</title>
        <authorList>
            <person name="Jimenez-Gomez A."/>
            <person name="Saati-Santamaria Z."/>
            <person name="Menendez E."/>
            <person name="Rivas R."/>
            <person name="Mateos P.F."/>
            <person name="Velazquez E."/>
            <person name="Garcia-Fraile P."/>
        </authorList>
    </citation>
    <scope>NUCLEOTIDE SEQUENCE [LARGE SCALE GENOMIC DNA]</scope>
    <source>
        <strain evidence="1 2">CDVBN10</strain>
    </source>
</reference>